<evidence type="ECO:0000313" key="2">
    <source>
        <dbReference type="Proteomes" id="UP000468638"/>
    </source>
</evidence>
<sequence>MTEGQSSTTELDAKFSAGAPKGVYTVKLEVYTAAGTSETTDDIALNEVEYTVTVE</sequence>
<name>A0A6I5A0I4_9BACI</name>
<evidence type="ECO:0000313" key="1">
    <source>
        <dbReference type="EMBL" id="MYL34277.1"/>
    </source>
</evidence>
<dbReference type="Proteomes" id="UP000468638">
    <property type="component" value="Unassembled WGS sequence"/>
</dbReference>
<accession>A0A6I5A0I4</accession>
<dbReference type="AlphaFoldDB" id="A0A6I5A0I4"/>
<reference evidence="1 2" key="1">
    <citation type="submission" date="2019-11" db="EMBL/GenBank/DDBJ databases">
        <title>Genome sequences of 17 halophilic strains isolated from different environments.</title>
        <authorList>
            <person name="Furrow R.E."/>
        </authorList>
    </citation>
    <scope>NUCLEOTIDE SEQUENCE [LARGE SCALE GENOMIC DNA]</scope>
    <source>
        <strain evidence="1 2">22514_16_FS</strain>
    </source>
</reference>
<gene>
    <name evidence="1" type="ORF">GLW05_11775</name>
</gene>
<comment type="caution">
    <text evidence="1">The sequence shown here is derived from an EMBL/GenBank/DDBJ whole genome shotgun (WGS) entry which is preliminary data.</text>
</comment>
<proteinExistence type="predicted"/>
<dbReference type="RefSeq" id="WP_160909760.1">
    <property type="nucleotide sequence ID" value="NZ_WMEQ01000008.1"/>
</dbReference>
<dbReference type="EMBL" id="WMEQ01000008">
    <property type="protein sequence ID" value="MYL34277.1"/>
    <property type="molecule type" value="Genomic_DNA"/>
</dbReference>
<organism evidence="1 2">
    <name type="scientific">Pontibacillus yanchengensis</name>
    <dbReference type="NCBI Taxonomy" id="462910"/>
    <lineage>
        <taxon>Bacteria</taxon>
        <taxon>Bacillati</taxon>
        <taxon>Bacillota</taxon>
        <taxon>Bacilli</taxon>
        <taxon>Bacillales</taxon>
        <taxon>Bacillaceae</taxon>
        <taxon>Pontibacillus</taxon>
    </lineage>
</organism>
<protein>
    <submittedName>
        <fullName evidence="1">Uncharacterized protein</fullName>
    </submittedName>
</protein>